<protein>
    <submittedName>
        <fullName evidence="2">Uncharacterized protein</fullName>
    </submittedName>
</protein>
<dbReference type="EnsemblPlants" id="ONIVA01G50710.1">
    <property type="protein sequence ID" value="ONIVA01G50710.1"/>
    <property type="gene ID" value="ONIVA01G50710"/>
</dbReference>
<organism evidence="2">
    <name type="scientific">Oryza nivara</name>
    <name type="common">Indian wild rice</name>
    <name type="synonym">Oryza sativa f. spontanea</name>
    <dbReference type="NCBI Taxonomy" id="4536"/>
    <lineage>
        <taxon>Eukaryota</taxon>
        <taxon>Viridiplantae</taxon>
        <taxon>Streptophyta</taxon>
        <taxon>Embryophyta</taxon>
        <taxon>Tracheophyta</taxon>
        <taxon>Spermatophyta</taxon>
        <taxon>Magnoliopsida</taxon>
        <taxon>Liliopsida</taxon>
        <taxon>Poales</taxon>
        <taxon>Poaceae</taxon>
        <taxon>BOP clade</taxon>
        <taxon>Oryzoideae</taxon>
        <taxon>Oryzeae</taxon>
        <taxon>Oryzinae</taxon>
        <taxon>Oryza</taxon>
    </lineage>
</organism>
<sequence>MSKAGSAALSSLTSPKEHVLPLPPPLRQRGGRRWLLAPAPLPSAHCHAPCHPPRGHAASRCPPTATTNHQPPAAPSAPAAAVPPGLGRLGLLGYRRRRRWGGGGEGKGRREPGSMT</sequence>
<evidence type="ECO:0000313" key="3">
    <source>
        <dbReference type="Proteomes" id="UP000006591"/>
    </source>
</evidence>
<evidence type="ECO:0000313" key="2">
    <source>
        <dbReference type="EnsemblPlants" id="ONIVA01G50710.1"/>
    </source>
</evidence>
<dbReference type="AlphaFoldDB" id="A0A0E0FZ39"/>
<proteinExistence type="predicted"/>
<dbReference type="HOGENOM" id="CLU_2100833_0_0_1"/>
<dbReference type="Gramene" id="ONIVA01G50710.1">
    <property type="protein sequence ID" value="ONIVA01G50710.1"/>
    <property type="gene ID" value="ONIVA01G50710"/>
</dbReference>
<feature type="compositionally biased region" description="Basic and acidic residues" evidence="1">
    <location>
        <begin position="106"/>
        <end position="116"/>
    </location>
</feature>
<evidence type="ECO:0000256" key="1">
    <source>
        <dbReference type="SAM" id="MobiDB-lite"/>
    </source>
</evidence>
<feature type="region of interest" description="Disordered" evidence="1">
    <location>
        <begin position="1"/>
        <end position="116"/>
    </location>
</feature>
<feature type="compositionally biased region" description="Low complexity" evidence="1">
    <location>
        <begin position="76"/>
        <end position="93"/>
    </location>
</feature>
<accession>A0A0E0FZ39</accession>
<name>A0A0E0FZ39_ORYNI</name>
<feature type="compositionally biased region" description="Low complexity" evidence="1">
    <location>
        <begin position="33"/>
        <end position="49"/>
    </location>
</feature>
<dbReference type="Proteomes" id="UP000006591">
    <property type="component" value="Chromosome 1"/>
</dbReference>
<reference evidence="2" key="2">
    <citation type="submission" date="2018-04" db="EMBL/GenBank/DDBJ databases">
        <title>OnivRS2 (Oryza nivara Reference Sequence Version 2).</title>
        <authorList>
            <person name="Zhang J."/>
            <person name="Kudrna D."/>
            <person name="Lee S."/>
            <person name="Talag J."/>
            <person name="Rajasekar S."/>
            <person name="Welchert J."/>
            <person name="Hsing Y.-I."/>
            <person name="Wing R.A."/>
        </authorList>
    </citation>
    <scope>NUCLEOTIDE SEQUENCE [LARGE SCALE GENOMIC DNA]</scope>
</reference>
<reference evidence="2" key="1">
    <citation type="submission" date="2015-04" db="UniProtKB">
        <authorList>
            <consortium name="EnsemblPlants"/>
        </authorList>
    </citation>
    <scope>IDENTIFICATION</scope>
    <source>
        <strain evidence="2">SL10</strain>
    </source>
</reference>
<keyword evidence="3" id="KW-1185">Reference proteome</keyword>